<organism evidence="2 3">
    <name type="scientific">Paenibacillus hemerocallicola</name>
    <dbReference type="NCBI Taxonomy" id="1172614"/>
    <lineage>
        <taxon>Bacteria</taxon>
        <taxon>Bacillati</taxon>
        <taxon>Bacillota</taxon>
        <taxon>Bacilli</taxon>
        <taxon>Bacillales</taxon>
        <taxon>Paenibacillaceae</taxon>
        <taxon>Paenibacillus</taxon>
    </lineage>
</organism>
<evidence type="ECO:0000313" key="3">
    <source>
        <dbReference type="Proteomes" id="UP000307943"/>
    </source>
</evidence>
<evidence type="ECO:0000256" key="1">
    <source>
        <dbReference type="SAM" id="Phobius"/>
    </source>
</evidence>
<accession>A0A5C4TEY2</accession>
<dbReference type="AlphaFoldDB" id="A0A5C4TEY2"/>
<keyword evidence="1" id="KW-1133">Transmembrane helix</keyword>
<keyword evidence="1" id="KW-0472">Membrane</keyword>
<gene>
    <name evidence="2" type="ORF">FE784_05290</name>
</gene>
<feature type="transmembrane region" description="Helical" evidence="1">
    <location>
        <begin position="15"/>
        <end position="37"/>
    </location>
</feature>
<keyword evidence="1" id="KW-0812">Transmembrane</keyword>
<comment type="caution">
    <text evidence="2">The sequence shown here is derived from an EMBL/GenBank/DDBJ whole genome shotgun (WGS) entry which is preliminary data.</text>
</comment>
<reference evidence="2 3" key="1">
    <citation type="submission" date="2019-05" db="EMBL/GenBank/DDBJ databases">
        <title>We sequenced the genome of Paenibacillus hemerocallicola KCTC 33185 for further insight into its adaptation and study the phylogeny of Paenibacillus.</title>
        <authorList>
            <person name="Narsing Rao M.P."/>
        </authorList>
    </citation>
    <scope>NUCLEOTIDE SEQUENCE [LARGE SCALE GENOMIC DNA]</scope>
    <source>
        <strain evidence="2 3">KCTC 33185</strain>
    </source>
</reference>
<keyword evidence="3" id="KW-1185">Reference proteome</keyword>
<name>A0A5C4TEY2_9BACL</name>
<dbReference type="EMBL" id="VDCQ01000005">
    <property type="protein sequence ID" value="TNJ67372.1"/>
    <property type="molecule type" value="Genomic_DNA"/>
</dbReference>
<sequence length="78" mass="9384">MMIIRFRKWWVRTKYIAVFVILTVVLYELFRIVGGWIEPAGRYREPMGKALKVFSQDESAMEPKTAIERLLFFYKYGE</sequence>
<proteinExistence type="predicted"/>
<protein>
    <submittedName>
        <fullName evidence="2">DUF4227 family protein</fullName>
    </submittedName>
</protein>
<dbReference type="InterPro" id="IPR025321">
    <property type="entry name" value="DUF4227"/>
</dbReference>
<dbReference type="Proteomes" id="UP000307943">
    <property type="component" value="Unassembled WGS sequence"/>
</dbReference>
<dbReference type="RefSeq" id="WP_139601085.1">
    <property type="nucleotide sequence ID" value="NZ_VDCQ01000005.1"/>
</dbReference>
<dbReference type="Pfam" id="PF14004">
    <property type="entry name" value="DUF4227"/>
    <property type="match status" value="1"/>
</dbReference>
<dbReference type="OrthoDB" id="2691647at2"/>
<evidence type="ECO:0000313" key="2">
    <source>
        <dbReference type="EMBL" id="TNJ67372.1"/>
    </source>
</evidence>